<comment type="caution">
    <text evidence="3">The sequence shown here is derived from an EMBL/GenBank/DDBJ whole genome shotgun (WGS) entry which is preliminary data.</text>
</comment>
<dbReference type="Pfam" id="PF09462">
    <property type="entry name" value="Mus7"/>
    <property type="match status" value="1"/>
</dbReference>
<dbReference type="PANTHER" id="PTHR28122">
    <property type="entry name" value="E3 UBIQUITIN-PROTEIN LIGASE SUBSTRATE RECEPTOR MMS22"/>
    <property type="match status" value="1"/>
</dbReference>
<feature type="region of interest" description="Disordered" evidence="2">
    <location>
        <begin position="279"/>
        <end position="299"/>
    </location>
</feature>
<sequence>MGGESNDDIISDSQESSPETTIYGDGNQEVSISSKFSLTQINSDNNDEAYNQIDSPEVINQVTTIDSQENPITNDYIIGQNTSTSLINRQITFEREDTVPRRMLRKRTAIQKMPYSLERIKHRQLLEGYDVSTFDIISNQVDLSVLENKINKTDIINTKINGNVVNNDDIYTNDNTSDYDSKIYEDDSDVYSEYSNHSLQKEDDDINIETQYDLDEEIPTLQKDFCDSTEDNVHKITSSDEAIEPDILFRGKKLKIKTGYRGVLPKMLWERQLSTVEKRTTYSRRTSPPKDGKGVAKKKKVITQTGQDVSLLKELIVDTNEENNYHDDVTKNFEVYHQNPTDNEVENLSLINLDKYYHNKYDNYISDSSLKYELDETDRDDIDKDDFTHTGAINDIYTIDDLEESSLIGNELYPSSDDDMMIVEDNRSELNPLLNVIERGKENLIKNKVTKKSFLMKGKSVKRKGKITKMGQKNIIQRISIKSYKRSSPIILNNKKSYQDILKEEENNESDVENKTEKKNHKSKKYFANRKVVTYNTVVEALTGQFRSKSHKGRRSDEGENVLNEVVSIVDNSPLEVLDVFFKKTSLVPPDNIVILLNNKTYTLSRFNSDKIESTMKTIFDCIINEGSSEESLLTLSKQLTNFLWQLNIPSIRVVIEEFHANFREKLNSLGQKARSIHFYVLAVCQLMLLEVTKYGNIALIYKEKIKRTILNHVVSLFSTLSICYEKINKENIDLLNQSYDILATIIDELKLKKQLWYIFNEKCFGPDVVRVLCNIFPIKTPQWAAIKIENDFNRLKKALSLISYCHYNMHWDIETSIILKLHDIFKGRRFNDFEEEGSSSKINKVCINPEMVYACKTVFNQYLFLINYMSISNIMLEKLTPISRMTINDTPSALINRLNLLVLLAHISNLNYANRFQLFITQLIEIKFVNDLNLQDRMRISEAILNSVIFFLLDSVKKNVAMKYSIIPMIYEDMILSCSSKKPLWISFLTKIRQVVNNHKDIWNRLSKALFKCGITTDDNKVDKELFSLFLDIYLENLENTDSKWIFANLFPLVRNKAQLSVDWIYAYCKVGRSLIAKGELNWWQFVTFHSLESSPEIRFYFNCEVLELCDNISFKNLEKEFYSVVVDNIDSSMKNKSFWRLCKRLLQKSENNVVNFNNMGTNIVNYSPFWKRLFEVMGRLKYSDLIISLTRKLAEMYFNGMIESNCSRDIVVFLDSKFINYLQDISQFNRLRKVFQISNQEIENNNFRKAINALPDIIDQVIFMEQSILNANFDDVIEKKIISLFSTTNEMCNLNPYRLIVTTIVGNYCDSLTPTIIFKNKMKISNFLLSILLKVNFKKFYQVKENEYLELFRLAHFIFITYGFKDTGTKKPYVYATFMKTSLQFFLHMVDISMGFDESSLLSQFSTYNSFAAETKIELSDVDVKTLCDKVDTILINSTNADNLDADDALTDSDTIENTYNSLNNILSFSL</sequence>
<dbReference type="GO" id="GO:0005634">
    <property type="term" value="C:nucleus"/>
    <property type="evidence" value="ECO:0007669"/>
    <property type="project" value="InterPro"/>
</dbReference>
<feature type="compositionally biased region" description="Polar residues" evidence="2">
    <location>
        <begin position="11"/>
        <end position="20"/>
    </location>
</feature>
<dbReference type="PANTHER" id="PTHR28122:SF1">
    <property type="entry name" value="E3 UBIQUITIN-PROTEIN LIGASE SUBSTRATE RECEPTOR MMS22"/>
    <property type="match status" value="1"/>
</dbReference>
<feature type="coiled-coil region" evidence="1">
    <location>
        <begin position="495"/>
        <end position="522"/>
    </location>
</feature>
<organism evidence="3 4">
    <name type="scientific">Arxiozyma heterogenica</name>
    <dbReference type="NCBI Taxonomy" id="278026"/>
    <lineage>
        <taxon>Eukaryota</taxon>
        <taxon>Fungi</taxon>
        <taxon>Dikarya</taxon>
        <taxon>Ascomycota</taxon>
        <taxon>Saccharomycotina</taxon>
        <taxon>Saccharomycetes</taxon>
        <taxon>Saccharomycetales</taxon>
        <taxon>Saccharomycetaceae</taxon>
        <taxon>Arxiozyma</taxon>
    </lineage>
</organism>
<gene>
    <name evidence="3" type="ORF">RI543_003570</name>
</gene>
<evidence type="ECO:0000256" key="2">
    <source>
        <dbReference type="SAM" id="MobiDB-lite"/>
    </source>
</evidence>
<feature type="region of interest" description="Disordered" evidence="2">
    <location>
        <begin position="1"/>
        <end position="27"/>
    </location>
</feature>
<accession>A0AAN7ZXG0</accession>
<name>A0AAN7ZXG0_9SACH</name>
<evidence type="ECO:0000313" key="3">
    <source>
        <dbReference type="EMBL" id="KAK5778951.1"/>
    </source>
</evidence>
<proteinExistence type="predicted"/>
<protein>
    <submittedName>
        <fullName evidence="3">Uncharacterized protein</fullName>
    </submittedName>
</protein>
<evidence type="ECO:0000313" key="4">
    <source>
        <dbReference type="Proteomes" id="UP001306508"/>
    </source>
</evidence>
<keyword evidence="1" id="KW-0175">Coiled coil</keyword>
<dbReference type="GO" id="GO:0031297">
    <property type="term" value="P:replication fork processing"/>
    <property type="evidence" value="ECO:0007669"/>
    <property type="project" value="InterPro"/>
</dbReference>
<dbReference type="Proteomes" id="UP001306508">
    <property type="component" value="Unassembled WGS sequence"/>
</dbReference>
<dbReference type="GO" id="GO:0035361">
    <property type="term" value="C:Cul8-RING ubiquitin ligase complex"/>
    <property type="evidence" value="ECO:0007669"/>
    <property type="project" value="TreeGrafter"/>
</dbReference>
<dbReference type="EMBL" id="JAWIZZ010000048">
    <property type="protein sequence ID" value="KAK5778951.1"/>
    <property type="molecule type" value="Genomic_DNA"/>
</dbReference>
<dbReference type="InterPro" id="IPR019021">
    <property type="entry name" value="Mms22"/>
</dbReference>
<dbReference type="GO" id="GO:0000724">
    <property type="term" value="P:double-strand break repair via homologous recombination"/>
    <property type="evidence" value="ECO:0007669"/>
    <property type="project" value="TreeGrafter"/>
</dbReference>
<evidence type="ECO:0000256" key="1">
    <source>
        <dbReference type="SAM" id="Coils"/>
    </source>
</evidence>
<feature type="compositionally biased region" description="Acidic residues" evidence="2">
    <location>
        <begin position="1"/>
        <end position="10"/>
    </location>
</feature>
<keyword evidence="4" id="KW-1185">Reference proteome</keyword>
<reference evidence="4" key="1">
    <citation type="submission" date="2023-07" db="EMBL/GenBank/DDBJ databases">
        <title>A draft genome of Kazachstania heterogenica Y-27499.</title>
        <authorList>
            <person name="Donic C."/>
            <person name="Kralova J.S."/>
            <person name="Fidel L."/>
            <person name="Ben-Dor S."/>
            <person name="Jung S."/>
        </authorList>
    </citation>
    <scope>NUCLEOTIDE SEQUENCE [LARGE SCALE GENOMIC DNA]</scope>
    <source>
        <strain evidence="4">Y27499</strain>
    </source>
</reference>